<dbReference type="Proteomes" id="UP000000646">
    <property type="component" value="Chromosome"/>
</dbReference>
<organism evidence="2 3">
    <name type="scientific">Campylobacter jejuni subsp. jejuni serotype O:23/36 (strain 81-176)</name>
    <dbReference type="NCBI Taxonomy" id="354242"/>
    <lineage>
        <taxon>Bacteria</taxon>
        <taxon>Pseudomonadati</taxon>
        <taxon>Campylobacterota</taxon>
        <taxon>Epsilonproteobacteria</taxon>
        <taxon>Campylobacterales</taxon>
        <taxon>Campylobacteraceae</taxon>
        <taxon>Campylobacter</taxon>
    </lineage>
</organism>
<dbReference type="EMBL" id="CP000538">
    <property type="protein sequence ID" value="EAQ72530.1"/>
    <property type="molecule type" value="Genomic_DNA"/>
</dbReference>
<evidence type="ECO:0000313" key="2">
    <source>
        <dbReference type="EMBL" id="EAQ72530.1"/>
    </source>
</evidence>
<evidence type="ECO:0000313" key="3">
    <source>
        <dbReference type="Proteomes" id="UP000000646"/>
    </source>
</evidence>
<dbReference type="Gene3D" id="3.40.50.720">
    <property type="entry name" value="NAD(P)-binding Rossmann-like Domain"/>
    <property type="match status" value="1"/>
</dbReference>
<dbReference type="PANTHER" id="PTHR43355:SF2">
    <property type="entry name" value="FLAVIN REDUCTASE (NADPH)"/>
    <property type="match status" value="1"/>
</dbReference>
<protein>
    <recommendedName>
        <fullName evidence="1">NAD(P)-binding domain-containing protein</fullName>
    </recommendedName>
</protein>
<dbReference type="RefSeq" id="WP_009883046.1">
    <property type="nucleotide sequence ID" value="NC_008787.1"/>
</dbReference>
<dbReference type="AlphaFoldDB" id="A0A0H3PHT8"/>
<dbReference type="PANTHER" id="PTHR43355">
    <property type="entry name" value="FLAVIN REDUCTASE (NADPH)"/>
    <property type="match status" value="1"/>
</dbReference>
<accession>A0A0H3PHT8</accession>
<dbReference type="GO" id="GO:0016646">
    <property type="term" value="F:oxidoreductase activity, acting on the CH-NH group of donors, NAD or NADP as acceptor"/>
    <property type="evidence" value="ECO:0007669"/>
    <property type="project" value="TreeGrafter"/>
</dbReference>
<dbReference type="SUPFAM" id="SSF51735">
    <property type="entry name" value="NAD(P)-binding Rossmann-fold domains"/>
    <property type="match status" value="1"/>
</dbReference>
<evidence type="ECO:0000259" key="1">
    <source>
        <dbReference type="Pfam" id="PF13460"/>
    </source>
</evidence>
<dbReference type="HOGENOM" id="CLU_025711_3_2_7"/>
<gene>
    <name evidence="2" type="ordered locus">CJJ81176_1541</name>
</gene>
<reference evidence="3" key="1">
    <citation type="submission" date="2006-12" db="EMBL/GenBank/DDBJ databases">
        <authorList>
            <person name="Fouts D.E."/>
            <person name="Nelson K.E."/>
            <person name="Sebastian Y."/>
        </authorList>
    </citation>
    <scope>NUCLEOTIDE SEQUENCE [LARGE SCALE GENOMIC DNA]</scope>
    <source>
        <strain evidence="3">81-176</strain>
    </source>
</reference>
<name>A0A0H3PHT8_CAMJJ</name>
<dbReference type="Pfam" id="PF13460">
    <property type="entry name" value="NAD_binding_10"/>
    <property type="match status" value="1"/>
</dbReference>
<dbReference type="InterPro" id="IPR036291">
    <property type="entry name" value="NAD(P)-bd_dom_sf"/>
</dbReference>
<dbReference type="InterPro" id="IPR051606">
    <property type="entry name" value="Polyketide_Oxido-like"/>
</dbReference>
<proteinExistence type="predicted"/>
<dbReference type="InterPro" id="IPR016040">
    <property type="entry name" value="NAD(P)-bd_dom"/>
</dbReference>
<dbReference type="KEGG" id="cjj:CJJ81176_1541"/>
<feature type="domain" description="NAD(P)-binding" evidence="1">
    <location>
        <begin position="8"/>
        <end position="197"/>
    </location>
</feature>
<dbReference type="eggNOG" id="COG2910">
    <property type="taxonomic scope" value="Bacteria"/>
</dbReference>
<sequence>MKIAILCASGKVGKEISKEALKRNLEPVCFVRNSSKMNEFLPQAKIVQRDLFELDSKDLIDFDIIIDAFGEWENLSLHKKHIECLSVILQGSKAKLFVVGGAGSLYMDENHTTRLMDMPDFPKEYLDIAKASAEVLEFLRNEKGFKWVYVSPSAIFSPDLPKNNHYKIIGEKFEVNANNESKISYSDYASAMIDIVLNSCYENTRIGVISL</sequence>